<evidence type="ECO:0000256" key="1">
    <source>
        <dbReference type="SAM" id="Phobius"/>
    </source>
</evidence>
<dbReference type="AlphaFoldDB" id="A0A328C0M8"/>
<comment type="caution">
    <text evidence="2">The sequence shown here is derived from an EMBL/GenBank/DDBJ whole genome shotgun (WGS) entry which is preliminary data.</text>
</comment>
<keyword evidence="1" id="KW-0812">Transmembrane</keyword>
<dbReference type="Proteomes" id="UP000248689">
    <property type="component" value="Unassembled WGS sequence"/>
</dbReference>
<evidence type="ECO:0008006" key="4">
    <source>
        <dbReference type="Google" id="ProtNLM"/>
    </source>
</evidence>
<dbReference type="RefSeq" id="WP_111749375.1">
    <property type="nucleotide sequence ID" value="NZ_PTPX01000006.1"/>
</dbReference>
<name>A0A328C0M8_9PAST</name>
<feature type="transmembrane region" description="Helical" evidence="1">
    <location>
        <begin position="20"/>
        <end position="44"/>
    </location>
</feature>
<keyword evidence="1" id="KW-1133">Transmembrane helix</keyword>
<feature type="transmembrane region" description="Helical" evidence="1">
    <location>
        <begin position="108"/>
        <end position="132"/>
    </location>
</feature>
<keyword evidence="1" id="KW-0472">Membrane</keyword>
<proteinExistence type="predicted"/>
<keyword evidence="3" id="KW-1185">Reference proteome</keyword>
<feature type="transmembrane region" description="Helical" evidence="1">
    <location>
        <begin position="139"/>
        <end position="162"/>
    </location>
</feature>
<dbReference type="OrthoDB" id="9814483at2"/>
<dbReference type="PANTHER" id="PTHR42709">
    <property type="entry name" value="ALKALINE PHOSPHATASE LIKE PROTEIN"/>
    <property type="match status" value="1"/>
</dbReference>
<sequence>MTDYLTALLGFFFNEENQFLIMLASSFLSSTLLPGNSEIIFSTFTSQALLVKPTLFSYTLCGLLFTATVGNSLGSLTTYFLAQFFPPPKLHEKQGKSVQLAFKFSEKYGVWVLLFSWLPVVGDLFCGIAGWLRFNLWHSLLLIVIGKAIRYGLLLWSVYLVVA</sequence>
<gene>
    <name evidence="2" type="ORF">C5N92_02900</name>
</gene>
<dbReference type="InterPro" id="IPR051311">
    <property type="entry name" value="DedA_domain"/>
</dbReference>
<accession>A0A328C0M8</accession>
<reference evidence="3" key="1">
    <citation type="submission" date="2018-02" db="EMBL/GenBank/DDBJ databases">
        <title>Glaesserella australis sp. nov., isolated from the lungs of pigs.</title>
        <authorList>
            <person name="Turni C."/>
            <person name="Christensen H."/>
        </authorList>
    </citation>
    <scope>NUCLEOTIDE SEQUENCE [LARGE SCALE GENOMIC DNA]</scope>
    <source>
        <strain evidence="3">HS4635</strain>
    </source>
</reference>
<protein>
    <recommendedName>
        <fullName evidence="4">DedA family protein</fullName>
    </recommendedName>
</protein>
<organism evidence="2 3">
    <name type="scientific">Glaesserella australis</name>
    <dbReference type="NCBI Taxonomy" id="2094024"/>
    <lineage>
        <taxon>Bacteria</taxon>
        <taxon>Pseudomonadati</taxon>
        <taxon>Pseudomonadota</taxon>
        <taxon>Gammaproteobacteria</taxon>
        <taxon>Pasteurellales</taxon>
        <taxon>Pasteurellaceae</taxon>
        <taxon>Glaesserella</taxon>
    </lineage>
</organism>
<evidence type="ECO:0000313" key="2">
    <source>
        <dbReference type="EMBL" id="RAL19411.1"/>
    </source>
</evidence>
<dbReference type="PANTHER" id="PTHR42709:SF4">
    <property type="entry name" value="INNER MEMBRANE PROTEIN YQAA"/>
    <property type="match status" value="1"/>
</dbReference>
<dbReference type="EMBL" id="PTPX01000006">
    <property type="protein sequence ID" value="RAL19411.1"/>
    <property type="molecule type" value="Genomic_DNA"/>
</dbReference>
<feature type="transmembrane region" description="Helical" evidence="1">
    <location>
        <begin position="56"/>
        <end position="82"/>
    </location>
</feature>
<evidence type="ECO:0000313" key="3">
    <source>
        <dbReference type="Proteomes" id="UP000248689"/>
    </source>
</evidence>